<proteinExistence type="predicted"/>
<evidence type="ECO:0000313" key="1">
    <source>
        <dbReference type="EMBL" id="VTP68382.1"/>
    </source>
</evidence>
<dbReference type="SUPFAM" id="SSF89447">
    <property type="entry name" value="AbrB/MazE/MraZ-like"/>
    <property type="match status" value="1"/>
</dbReference>
<accession>A0A4U9HUU3</accession>
<organism evidence="1 2">
    <name type="scientific">Leclercia adecarboxylata</name>
    <dbReference type="NCBI Taxonomy" id="83655"/>
    <lineage>
        <taxon>Bacteria</taxon>
        <taxon>Pseudomonadati</taxon>
        <taxon>Pseudomonadota</taxon>
        <taxon>Gammaproteobacteria</taxon>
        <taxon>Enterobacterales</taxon>
        <taxon>Enterobacteriaceae</taxon>
        <taxon>Leclercia</taxon>
    </lineage>
</organism>
<dbReference type="AlphaFoldDB" id="A0A4U9HUU3"/>
<dbReference type="Gene3D" id="2.10.260.10">
    <property type="match status" value="1"/>
</dbReference>
<reference evidence="1 2" key="1">
    <citation type="submission" date="2019-05" db="EMBL/GenBank/DDBJ databases">
        <authorList>
            <consortium name="Pathogen Informatics"/>
        </authorList>
    </citation>
    <scope>NUCLEOTIDE SEQUENCE [LARGE SCALE GENOMIC DNA]</scope>
    <source>
        <strain evidence="1 2">NCTC13032</strain>
    </source>
</reference>
<name>A0A4U9HUU3_9ENTR</name>
<sequence>MLTHKIPTLYDDDTLYRHLESFLCRKSPSKNGVTALLSGCLSQLCARAELHVDDVVNVNVDEEGRIILTPVRKDEPTLESLLAAITDDNLHHEVTFGEPQSKELL</sequence>
<protein>
    <submittedName>
        <fullName evidence="1">Antitoxin MazE</fullName>
    </submittedName>
</protein>
<gene>
    <name evidence="1" type="primary">mazE</name>
    <name evidence="1" type="ORF">NCTC13032_03527</name>
</gene>
<evidence type="ECO:0000313" key="2">
    <source>
        <dbReference type="Proteomes" id="UP000310719"/>
    </source>
</evidence>
<dbReference type="STRING" id="83655.APT61_10985"/>
<dbReference type="Proteomes" id="UP000310719">
    <property type="component" value="Chromosome"/>
</dbReference>
<dbReference type="EMBL" id="LR590464">
    <property type="protein sequence ID" value="VTP68382.1"/>
    <property type="molecule type" value="Genomic_DNA"/>
</dbReference>
<dbReference type="InterPro" id="IPR037914">
    <property type="entry name" value="SpoVT-AbrB_sf"/>
</dbReference>